<name>A0A4R4Q0P1_9ACTN</name>
<evidence type="ECO:0000313" key="3">
    <source>
        <dbReference type="Proteomes" id="UP000295075"/>
    </source>
</evidence>
<dbReference type="CDD" id="cd02440">
    <property type="entry name" value="AdoMet_MTases"/>
    <property type="match status" value="1"/>
</dbReference>
<feature type="domain" description="Methyltransferase" evidence="1">
    <location>
        <begin position="48"/>
        <end position="139"/>
    </location>
</feature>
<keyword evidence="2" id="KW-0808">Transferase</keyword>
<evidence type="ECO:0000259" key="1">
    <source>
        <dbReference type="Pfam" id="PF13649"/>
    </source>
</evidence>
<dbReference type="SUPFAM" id="SSF53335">
    <property type="entry name" value="S-adenosyl-L-methionine-dependent methyltransferases"/>
    <property type="match status" value="1"/>
</dbReference>
<dbReference type="Proteomes" id="UP000295075">
    <property type="component" value="Unassembled WGS sequence"/>
</dbReference>
<keyword evidence="3" id="KW-1185">Reference proteome</keyword>
<organism evidence="2 3">
    <name type="scientific">Kribbella albertanoniae</name>
    <dbReference type="NCBI Taxonomy" id="1266829"/>
    <lineage>
        <taxon>Bacteria</taxon>
        <taxon>Bacillati</taxon>
        <taxon>Actinomycetota</taxon>
        <taxon>Actinomycetes</taxon>
        <taxon>Propionibacteriales</taxon>
        <taxon>Kribbellaceae</taxon>
        <taxon>Kribbella</taxon>
    </lineage>
</organism>
<gene>
    <name evidence="2" type="ORF">E1261_18340</name>
</gene>
<dbReference type="AlphaFoldDB" id="A0A4R4Q0P1"/>
<accession>A0A4R4Q0P1</accession>
<proteinExistence type="predicted"/>
<keyword evidence="2" id="KW-0489">Methyltransferase</keyword>
<dbReference type="EMBL" id="SMKA01000076">
    <property type="protein sequence ID" value="TDC28467.1"/>
    <property type="molecule type" value="Genomic_DNA"/>
</dbReference>
<sequence>MTTPFEAATERFRAAWSAEVDYQPLAHQSALTSELQVQATAVRWGDRVLDIAAGTGNTALAAARRGALVTATDFSPIVLDRAVRRAGAEGLSIDTELADAQQLPFEDATFDVVLSTFGVMYAPDQQRAADELLRVCKPGARIGLVSWCLTGLMADLQSALADVLPPPPPGVPSPHLWGNEQRYKELFGDRIAVTSCDVLVQETFAKSAQDQVATMLTHLPPWRMLYERLDPTARSAFAAAAEGAYERANRATDGTLLAGAQYLQIVATAH</sequence>
<protein>
    <submittedName>
        <fullName evidence="2">Class I SAM-dependent methyltransferase</fullName>
    </submittedName>
</protein>
<dbReference type="PANTHER" id="PTHR43591">
    <property type="entry name" value="METHYLTRANSFERASE"/>
    <property type="match status" value="1"/>
</dbReference>
<dbReference type="Pfam" id="PF13649">
    <property type="entry name" value="Methyltransf_25"/>
    <property type="match status" value="1"/>
</dbReference>
<dbReference type="InterPro" id="IPR041698">
    <property type="entry name" value="Methyltransf_25"/>
</dbReference>
<dbReference type="PANTHER" id="PTHR43591:SF24">
    <property type="entry name" value="2-METHOXY-6-POLYPRENYL-1,4-BENZOQUINOL METHYLASE, MITOCHONDRIAL"/>
    <property type="match status" value="1"/>
</dbReference>
<dbReference type="GO" id="GO:0008168">
    <property type="term" value="F:methyltransferase activity"/>
    <property type="evidence" value="ECO:0007669"/>
    <property type="project" value="UniProtKB-KW"/>
</dbReference>
<dbReference type="OrthoDB" id="9795634at2"/>
<dbReference type="InterPro" id="IPR029063">
    <property type="entry name" value="SAM-dependent_MTases_sf"/>
</dbReference>
<evidence type="ECO:0000313" key="2">
    <source>
        <dbReference type="EMBL" id="TDC28467.1"/>
    </source>
</evidence>
<dbReference type="Gene3D" id="3.40.50.150">
    <property type="entry name" value="Vaccinia Virus protein VP39"/>
    <property type="match status" value="1"/>
</dbReference>
<dbReference type="GO" id="GO:0032259">
    <property type="term" value="P:methylation"/>
    <property type="evidence" value="ECO:0007669"/>
    <property type="project" value="UniProtKB-KW"/>
</dbReference>
<reference evidence="2 3" key="1">
    <citation type="submission" date="2019-03" db="EMBL/GenBank/DDBJ databases">
        <title>Draft genome sequences of novel Actinobacteria.</title>
        <authorList>
            <person name="Sahin N."/>
            <person name="Ay H."/>
            <person name="Saygin H."/>
        </authorList>
    </citation>
    <scope>NUCLEOTIDE SEQUENCE [LARGE SCALE GENOMIC DNA]</scope>
    <source>
        <strain evidence="2 3">JCM 30547</strain>
    </source>
</reference>
<dbReference type="RefSeq" id="WP_132408097.1">
    <property type="nucleotide sequence ID" value="NZ_SMKA01000076.1"/>
</dbReference>
<comment type="caution">
    <text evidence="2">The sequence shown here is derived from an EMBL/GenBank/DDBJ whole genome shotgun (WGS) entry which is preliminary data.</text>
</comment>